<dbReference type="EMBL" id="VIKS01000006">
    <property type="protein sequence ID" value="TQV87676.1"/>
    <property type="molecule type" value="Genomic_DNA"/>
</dbReference>
<dbReference type="GO" id="GO:1990281">
    <property type="term" value="C:efflux pump complex"/>
    <property type="evidence" value="ECO:0007669"/>
    <property type="project" value="TreeGrafter"/>
</dbReference>
<feature type="region of interest" description="Disordered" evidence="3">
    <location>
        <begin position="414"/>
        <end position="449"/>
    </location>
</feature>
<evidence type="ECO:0000313" key="7">
    <source>
        <dbReference type="Proteomes" id="UP000315439"/>
    </source>
</evidence>
<sequence>MSDSPNVTSQPVTRKKFKLRTVFIPLGIVFGGFLVMVIAGGMAPKPAKKPVETKAPLVEAIEAIKGDVVFEIESQGSIMPRTETTMVSEVSGVIKNVSSKFVVGGFFEKGELLLEIDPISYEVALLQAQARLDAANARLVEERARGKQAEKEWSMTGRAKNNAPILALRKPQLQQAEADVKAAQADVRNAQIKLDRTRIVAPYDAMVKAKMVDIGQYVSTGSQLATTFAIDYAEIRLPIKEQDFAFIEMPALGAADQVGAKVELSWTQGGKRKTLDSFITRSEGVVDANSRVNYVVAQINDPYGVIKSHDKAEKGAGEDAGNKVEPIRVGTFVKAKIYGTTVSDVVSVPRKAVRGSNELYLVNDDRRLKFSKVNILRTDAENIYVSDGLSSGDKVVVTKLSTPVEGMSIRLSGYEESIESEESENSQVASQSDAQTSEEETLVDNGGGQ</sequence>
<accession>A0A545UDY8</accession>
<feature type="coiled-coil region" evidence="2">
    <location>
        <begin position="125"/>
        <end position="193"/>
    </location>
</feature>
<evidence type="ECO:0000256" key="1">
    <source>
        <dbReference type="ARBA" id="ARBA00009477"/>
    </source>
</evidence>
<dbReference type="PANTHER" id="PTHR30469">
    <property type="entry name" value="MULTIDRUG RESISTANCE PROTEIN MDTA"/>
    <property type="match status" value="1"/>
</dbReference>
<reference evidence="6 7" key="1">
    <citation type="submission" date="2019-07" db="EMBL/GenBank/DDBJ databases">
        <title>Draft genome for Aliikangiella sp. M105.</title>
        <authorList>
            <person name="Wang G."/>
        </authorList>
    </citation>
    <scope>NUCLEOTIDE SEQUENCE [LARGE SCALE GENOMIC DNA]</scope>
    <source>
        <strain evidence="6 7">M105</strain>
    </source>
</reference>
<evidence type="ECO:0000256" key="3">
    <source>
        <dbReference type="SAM" id="MobiDB-lite"/>
    </source>
</evidence>
<gene>
    <name evidence="6" type="ORF">FLL46_09835</name>
</gene>
<feature type="transmembrane region" description="Helical" evidence="4">
    <location>
        <begin position="21"/>
        <end position="43"/>
    </location>
</feature>
<dbReference type="PANTHER" id="PTHR30469:SF12">
    <property type="entry name" value="MULTIDRUG RESISTANCE PROTEIN MDTA"/>
    <property type="match status" value="1"/>
</dbReference>
<comment type="caution">
    <text evidence="6">The sequence shown here is derived from an EMBL/GenBank/DDBJ whole genome shotgun (WGS) entry which is preliminary data.</text>
</comment>
<dbReference type="Pfam" id="PF25917">
    <property type="entry name" value="BSH_RND"/>
    <property type="match status" value="1"/>
</dbReference>
<comment type="similarity">
    <text evidence="1">Belongs to the membrane fusion protein (MFP) (TC 8.A.1) family.</text>
</comment>
<keyword evidence="4" id="KW-0812">Transmembrane</keyword>
<evidence type="ECO:0000259" key="5">
    <source>
        <dbReference type="Pfam" id="PF25917"/>
    </source>
</evidence>
<feature type="domain" description="Multidrug resistance protein MdtA-like barrel-sandwich hybrid" evidence="5">
    <location>
        <begin position="86"/>
        <end position="225"/>
    </location>
</feature>
<dbReference type="AlphaFoldDB" id="A0A545UDY8"/>
<dbReference type="Gene3D" id="1.10.287.470">
    <property type="entry name" value="Helix hairpin bin"/>
    <property type="match status" value="1"/>
</dbReference>
<dbReference type="Gene3D" id="2.40.30.170">
    <property type="match status" value="1"/>
</dbReference>
<dbReference type="GO" id="GO:0015562">
    <property type="term" value="F:efflux transmembrane transporter activity"/>
    <property type="evidence" value="ECO:0007669"/>
    <property type="project" value="TreeGrafter"/>
</dbReference>
<protein>
    <submittedName>
        <fullName evidence="6">HlyD family efflux transporter periplasmic adaptor subunit</fullName>
    </submittedName>
</protein>
<organism evidence="6 7">
    <name type="scientific">Aliikangiella coralliicola</name>
    <dbReference type="NCBI Taxonomy" id="2592383"/>
    <lineage>
        <taxon>Bacteria</taxon>
        <taxon>Pseudomonadati</taxon>
        <taxon>Pseudomonadota</taxon>
        <taxon>Gammaproteobacteria</taxon>
        <taxon>Oceanospirillales</taxon>
        <taxon>Pleioneaceae</taxon>
        <taxon>Aliikangiella</taxon>
    </lineage>
</organism>
<evidence type="ECO:0000313" key="6">
    <source>
        <dbReference type="EMBL" id="TQV87676.1"/>
    </source>
</evidence>
<dbReference type="Gene3D" id="2.40.420.20">
    <property type="match status" value="1"/>
</dbReference>
<keyword evidence="7" id="KW-1185">Reference proteome</keyword>
<dbReference type="OrthoDB" id="5730196at2"/>
<keyword evidence="4" id="KW-0472">Membrane</keyword>
<evidence type="ECO:0000256" key="4">
    <source>
        <dbReference type="SAM" id="Phobius"/>
    </source>
</evidence>
<dbReference type="Gene3D" id="2.40.50.100">
    <property type="match status" value="1"/>
</dbReference>
<keyword evidence="2" id="KW-0175">Coiled coil</keyword>
<dbReference type="RefSeq" id="WP_142893337.1">
    <property type="nucleotide sequence ID" value="NZ_ML660163.1"/>
</dbReference>
<dbReference type="InterPro" id="IPR058625">
    <property type="entry name" value="MdtA-like_BSH"/>
</dbReference>
<keyword evidence="4" id="KW-1133">Transmembrane helix</keyword>
<dbReference type="SUPFAM" id="SSF111369">
    <property type="entry name" value="HlyD-like secretion proteins"/>
    <property type="match status" value="1"/>
</dbReference>
<dbReference type="Proteomes" id="UP000315439">
    <property type="component" value="Unassembled WGS sequence"/>
</dbReference>
<evidence type="ECO:0000256" key="2">
    <source>
        <dbReference type="SAM" id="Coils"/>
    </source>
</evidence>
<proteinExistence type="inferred from homology"/>
<name>A0A545UDY8_9GAMM</name>